<comment type="caution">
    <text evidence="2">The sequence shown here is derived from an EMBL/GenBank/DDBJ whole genome shotgun (WGS) entry which is preliminary data.</text>
</comment>
<dbReference type="Gene3D" id="3.90.1140.10">
    <property type="entry name" value="Cyclic phosphodiesterase"/>
    <property type="match status" value="1"/>
</dbReference>
<dbReference type="GO" id="GO:0006355">
    <property type="term" value="P:regulation of DNA-templated transcription"/>
    <property type="evidence" value="ECO:0007669"/>
    <property type="project" value="TreeGrafter"/>
</dbReference>
<evidence type="ECO:0000259" key="1">
    <source>
        <dbReference type="Pfam" id="PF10469"/>
    </source>
</evidence>
<dbReference type="GO" id="GO:0006307">
    <property type="term" value="P:DNA alkylation repair"/>
    <property type="evidence" value="ECO:0007669"/>
    <property type="project" value="InterPro"/>
</dbReference>
<dbReference type="Proteomes" id="UP000797356">
    <property type="component" value="Chromosome 2"/>
</dbReference>
<reference evidence="2" key="2">
    <citation type="submission" date="2019-07" db="EMBL/GenBank/DDBJ databases">
        <authorList>
            <person name="Yang Y."/>
            <person name="Bocs S."/>
            <person name="Baudouin L."/>
        </authorList>
    </citation>
    <scope>NUCLEOTIDE SEQUENCE</scope>
    <source>
        <tissue evidence="2">Spear leaf of Hainan Tall coconut</tissue>
    </source>
</reference>
<dbReference type="PANTHER" id="PTHR13360:SF1">
    <property type="entry name" value="ACTIVATING SIGNAL COINTEGRATOR 1 COMPLEX SUBUNIT 1"/>
    <property type="match status" value="1"/>
</dbReference>
<proteinExistence type="predicted"/>
<sequence length="83" mass="10369">MNVRHTKRKRTRRHDFFDARHIFKVHGSKDWGEYHIQEVHLSERFKFDESGYYHCCALIPYLRTCKRNNFHPLDSYIQNRIMW</sequence>
<gene>
    <name evidence="2" type="ORF">COCNU_02G003810</name>
</gene>
<dbReference type="PANTHER" id="PTHR13360">
    <property type="entry name" value="ACTIVATING SIGNAL COINTEGRATOR 1 COMPLEX SUBUNIT 1"/>
    <property type="match status" value="1"/>
</dbReference>
<dbReference type="OrthoDB" id="277832at2759"/>
<dbReference type="GO" id="GO:0005634">
    <property type="term" value="C:nucleus"/>
    <property type="evidence" value="ECO:0007669"/>
    <property type="project" value="TreeGrafter"/>
</dbReference>
<keyword evidence="3" id="KW-1185">Reference proteome</keyword>
<dbReference type="Pfam" id="PF10469">
    <property type="entry name" value="AKAP7_NLS"/>
    <property type="match status" value="1"/>
</dbReference>
<feature type="domain" description="A-kinase anchor protein 7-like phosphoesterase" evidence="1">
    <location>
        <begin position="1"/>
        <end position="59"/>
    </location>
</feature>
<dbReference type="InterPro" id="IPR009210">
    <property type="entry name" value="ASCC1"/>
</dbReference>
<protein>
    <recommendedName>
        <fullName evidence="1">A-kinase anchor protein 7-like phosphoesterase domain-containing protein</fullName>
    </recommendedName>
</protein>
<name>A0A8K0HY53_COCNU</name>
<organism evidence="2 3">
    <name type="scientific">Cocos nucifera</name>
    <name type="common">Coconut palm</name>
    <dbReference type="NCBI Taxonomy" id="13894"/>
    <lineage>
        <taxon>Eukaryota</taxon>
        <taxon>Viridiplantae</taxon>
        <taxon>Streptophyta</taxon>
        <taxon>Embryophyta</taxon>
        <taxon>Tracheophyta</taxon>
        <taxon>Spermatophyta</taxon>
        <taxon>Magnoliopsida</taxon>
        <taxon>Liliopsida</taxon>
        <taxon>Arecaceae</taxon>
        <taxon>Arecoideae</taxon>
        <taxon>Cocoseae</taxon>
        <taxon>Attaleinae</taxon>
        <taxon>Cocos</taxon>
    </lineage>
</organism>
<dbReference type="InterPro" id="IPR019510">
    <property type="entry name" value="AKAP7-like_phosphoesterase"/>
</dbReference>
<dbReference type="EMBL" id="CM017873">
    <property type="protein sequence ID" value="KAG1330413.1"/>
    <property type="molecule type" value="Genomic_DNA"/>
</dbReference>
<accession>A0A8K0HY53</accession>
<evidence type="ECO:0000313" key="3">
    <source>
        <dbReference type="Proteomes" id="UP000797356"/>
    </source>
</evidence>
<reference evidence="2" key="1">
    <citation type="journal article" date="2017" name="Gigascience">
        <title>The genome draft of coconut (Cocos nucifera).</title>
        <authorList>
            <person name="Xiao Y."/>
            <person name="Xu P."/>
            <person name="Fan H."/>
            <person name="Baudouin L."/>
            <person name="Xia W."/>
            <person name="Bocs S."/>
            <person name="Xu J."/>
            <person name="Li Q."/>
            <person name="Guo A."/>
            <person name="Zhou L."/>
            <person name="Li J."/>
            <person name="Wu Y."/>
            <person name="Ma Z."/>
            <person name="Armero A."/>
            <person name="Issali A.E."/>
            <person name="Liu N."/>
            <person name="Peng M."/>
            <person name="Yang Y."/>
        </authorList>
    </citation>
    <scope>NUCLEOTIDE SEQUENCE</scope>
    <source>
        <tissue evidence="2">Spear leaf of Hainan Tall coconut</tissue>
    </source>
</reference>
<dbReference type="AlphaFoldDB" id="A0A8K0HY53"/>
<evidence type="ECO:0000313" key="2">
    <source>
        <dbReference type="EMBL" id="KAG1330413.1"/>
    </source>
</evidence>